<evidence type="ECO:0008006" key="3">
    <source>
        <dbReference type="Google" id="ProtNLM"/>
    </source>
</evidence>
<evidence type="ECO:0000313" key="2">
    <source>
        <dbReference type="Proteomes" id="UP001341840"/>
    </source>
</evidence>
<dbReference type="PANTHER" id="PTHR46033">
    <property type="entry name" value="PROTEIN MAIN-LIKE 2"/>
    <property type="match status" value="1"/>
</dbReference>
<organism evidence="1 2">
    <name type="scientific">Stylosanthes scabra</name>
    <dbReference type="NCBI Taxonomy" id="79078"/>
    <lineage>
        <taxon>Eukaryota</taxon>
        <taxon>Viridiplantae</taxon>
        <taxon>Streptophyta</taxon>
        <taxon>Embryophyta</taxon>
        <taxon>Tracheophyta</taxon>
        <taxon>Spermatophyta</taxon>
        <taxon>Magnoliopsida</taxon>
        <taxon>eudicotyledons</taxon>
        <taxon>Gunneridae</taxon>
        <taxon>Pentapetalae</taxon>
        <taxon>rosids</taxon>
        <taxon>fabids</taxon>
        <taxon>Fabales</taxon>
        <taxon>Fabaceae</taxon>
        <taxon>Papilionoideae</taxon>
        <taxon>50 kb inversion clade</taxon>
        <taxon>dalbergioids sensu lato</taxon>
        <taxon>Dalbergieae</taxon>
        <taxon>Pterocarpus clade</taxon>
        <taxon>Stylosanthes</taxon>
    </lineage>
</organism>
<dbReference type="EMBL" id="JASCZI010181633">
    <property type="protein sequence ID" value="MED6185030.1"/>
    <property type="molecule type" value="Genomic_DNA"/>
</dbReference>
<evidence type="ECO:0000313" key="1">
    <source>
        <dbReference type="EMBL" id="MED6185030.1"/>
    </source>
</evidence>
<sequence length="191" mass="22485">MPWDEYTVTLEDVAYQLGLPIDGEPVNGCLWDFEALMPEGTRRSRWEWFQEMFGELPEIPDRDSCTVMFSWFKSRFRKLSDDACDELVVRHAGAYIMMLLSLCRAANKNVVQVAGPLDLLQSWTFWQFLMLRPYGFDDVQWPLASRWGRYLPTSDEKGPRLLAHRKQLDLMPFREFVYLPYRTDAVETVLN</sequence>
<proteinExistence type="predicted"/>
<name>A0ABU6WKE1_9FABA</name>
<comment type="caution">
    <text evidence="1">The sequence shown here is derived from an EMBL/GenBank/DDBJ whole genome shotgun (WGS) entry which is preliminary data.</text>
</comment>
<keyword evidence="2" id="KW-1185">Reference proteome</keyword>
<dbReference type="Proteomes" id="UP001341840">
    <property type="component" value="Unassembled WGS sequence"/>
</dbReference>
<gene>
    <name evidence="1" type="ORF">PIB30_053066</name>
</gene>
<protein>
    <recommendedName>
        <fullName evidence="3">Aminotransferase-like plant mobile domain-containing protein</fullName>
    </recommendedName>
</protein>
<dbReference type="InterPro" id="IPR044824">
    <property type="entry name" value="MAIN-like"/>
</dbReference>
<accession>A0ABU6WKE1</accession>
<reference evidence="1 2" key="1">
    <citation type="journal article" date="2023" name="Plants (Basel)">
        <title>Bridging the Gap: Combining Genomics and Transcriptomics Approaches to Understand Stylosanthes scabra, an Orphan Legume from the Brazilian Caatinga.</title>
        <authorList>
            <person name="Ferreira-Neto J.R.C."/>
            <person name="da Silva M.D."/>
            <person name="Binneck E."/>
            <person name="de Melo N.F."/>
            <person name="da Silva R.H."/>
            <person name="de Melo A.L.T.M."/>
            <person name="Pandolfi V."/>
            <person name="Bustamante F.O."/>
            <person name="Brasileiro-Vidal A.C."/>
            <person name="Benko-Iseppon A.M."/>
        </authorList>
    </citation>
    <scope>NUCLEOTIDE SEQUENCE [LARGE SCALE GENOMIC DNA]</scope>
    <source>
        <tissue evidence="1">Leaves</tissue>
    </source>
</reference>
<dbReference type="PANTHER" id="PTHR46033:SF8">
    <property type="entry name" value="PROTEIN MAINTENANCE OF MERISTEMS-LIKE"/>
    <property type="match status" value="1"/>
</dbReference>